<evidence type="ECO:0000313" key="3">
    <source>
        <dbReference type="EMBL" id="KAK6172959.1"/>
    </source>
</evidence>
<gene>
    <name evidence="3" type="ORF">SNE40_016509</name>
</gene>
<reference evidence="3 4" key="1">
    <citation type="submission" date="2024-01" db="EMBL/GenBank/DDBJ databases">
        <title>The genome of the rayed Mediterranean limpet Patella caerulea (Linnaeus, 1758).</title>
        <authorList>
            <person name="Anh-Thu Weber A."/>
            <person name="Halstead-Nussloch G."/>
        </authorList>
    </citation>
    <scope>NUCLEOTIDE SEQUENCE [LARGE SCALE GENOMIC DNA]</scope>
    <source>
        <strain evidence="3">AATW-2023a</strain>
        <tissue evidence="3">Whole specimen</tissue>
    </source>
</reference>
<sequence>MLMVLVIVTLLVPSSSFPLSSDINGDFVSRLEEIFNKVINRALQAVQIDCTNKTENKIIDGKQVTVNSTKCVGTGDGTEISYDTQAIVLNDNTTSSNQNETTSSSSEETTQTTASTSEAEENTQVTTSTSVPEKTTQTKASTSEPEKTTQATSSTAEPEKTTKSIGES</sequence>
<evidence type="ECO:0000256" key="2">
    <source>
        <dbReference type="SAM" id="SignalP"/>
    </source>
</evidence>
<accession>A0AAN8JC18</accession>
<feature type="signal peptide" evidence="2">
    <location>
        <begin position="1"/>
        <end position="16"/>
    </location>
</feature>
<keyword evidence="2" id="KW-0732">Signal</keyword>
<organism evidence="3 4">
    <name type="scientific">Patella caerulea</name>
    <name type="common">Rayed Mediterranean limpet</name>
    <dbReference type="NCBI Taxonomy" id="87958"/>
    <lineage>
        <taxon>Eukaryota</taxon>
        <taxon>Metazoa</taxon>
        <taxon>Spiralia</taxon>
        <taxon>Lophotrochozoa</taxon>
        <taxon>Mollusca</taxon>
        <taxon>Gastropoda</taxon>
        <taxon>Patellogastropoda</taxon>
        <taxon>Patelloidea</taxon>
        <taxon>Patellidae</taxon>
        <taxon>Patella</taxon>
    </lineage>
</organism>
<feature type="region of interest" description="Disordered" evidence="1">
    <location>
        <begin position="91"/>
        <end position="168"/>
    </location>
</feature>
<feature type="chain" id="PRO_5042998088" evidence="2">
    <location>
        <begin position="17"/>
        <end position="168"/>
    </location>
</feature>
<comment type="caution">
    <text evidence="3">The sequence shown here is derived from an EMBL/GenBank/DDBJ whole genome shotgun (WGS) entry which is preliminary data.</text>
</comment>
<feature type="compositionally biased region" description="Polar residues" evidence="1">
    <location>
        <begin position="124"/>
        <end position="156"/>
    </location>
</feature>
<feature type="compositionally biased region" description="Low complexity" evidence="1">
    <location>
        <begin position="92"/>
        <end position="117"/>
    </location>
</feature>
<protein>
    <submittedName>
        <fullName evidence="3">Uncharacterized protein</fullName>
    </submittedName>
</protein>
<evidence type="ECO:0000256" key="1">
    <source>
        <dbReference type="SAM" id="MobiDB-lite"/>
    </source>
</evidence>
<proteinExistence type="predicted"/>
<name>A0AAN8JC18_PATCE</name>
<keyword evidence="4" id="KW-1185">Reference proteome</keyword>
<dbReference type="EMBL" id="JAZGQO010000011">
    <property type="protein sequence ID" value="KAK6172959.1"/>
    <property type="molecule type" value="Genomic_DNA"/>
</dbReference>
<dbReference type="AlphaFoldDB" id="A0AAN8JC18"/>
<dbReference type="Proteomes" id="UP001347796">
    <property type="component" value="Unassembled WGS sequence"/>
</dbReference>
<evidence type="ECO:0000313" key="4">
    <source>
        <dbReference type="Proteomes" id="UP001347796"/>
    </source>
</evidence>